<dbReference type="Gene3D" id="3.40.630.30">
    <property type="match status" value="1"/>
</dbReference>
<dbReference type="AlphaFoldDB" id="A0A0B6ZLR1"/>
<dbReference type="GO" id="GO:0004596">
    <property type="term" value="F:protein-N-terminal amino-acid acetyltransferase activity"/>
    <property type="evidence" value="ECO:0007669"/>
    <property type="project" value="InterPro"/>
</dbReference>
<proteinExistence type="predicted"/>
<evidence type="ECO:0000313" key="3">
    <source>
        <dbReference type="EMBL" id="CEK69559.1"/>
    </source>
</evidence>
<dbReference type="PANTHER" id="PTHR45896:SF1">
    <property type="entry name" value="N-ALPHA-ACETYLTRANSFERASE 30"/>
    <property type="match status" value="1"/>
</dbReference>
<dbReference type="InterPro" id="IPR044542">
    <property type="entry name" value="NAA30-like"/>
</dbReference>
<dbReference type="PANTHER" id="PTHR45896">
    <property type="entry name" value="N-ALPHA-ACETYLTRANSFERASE 30"/>
    <property type="match status" value="1"/>
</dbReference>
<dbReference type="EMBL" id="HACG01022694">
    <property type="protein sequence ID" value="CEK69559.1"/>
    <property type="molecule type" value="Transcribed_RNA"/>
</dbReference>
<sequence>MADLTVSMACLPQNINSLNKVNNSKPCCTHSHSRTTGSCSTLPSSISHVNQTHGNKVGVDDAVCSKLCERHSKPHNSTLENEAADFVAFTKGTALTEGSPSIQNCIIDDHCVCALPTVHSLNHKSKCIEKVNGLNHIYNLPEHSHADNSLCFDVRNTCKGATADTEIHTIHHHHSHSHCGSKSTQAKSHDCASKSCEVLCSHKHGNFDELLTDLENISIEQPSSSSEQHTSSNNMINGVDYVVYESEKQMQDIMRLITKDLSEPYSIYTYRYFIHNWPKLCFLAMCDGKCVGAIVCKLDLHKKMVRRGY</sequence>
<protein>
    <recommendedName>
        <fullName evidence="4">N-acetyltransferase domain-containing protein</fullName>
    </recommendedName>
</protein>
<name>A0A0B6ZLR1_9EUPU</name>
<dbReference type="GO" id="GO:0031417">
    <property type="term" value="C:NatC complex"/>
    <property type="evidence" value="ECO:0007669"/>
    <property type="project" value="TreeGrafter"/>
</dbReference>
<gene>
    <name evidence="3" type="primary">ORF70664</name>
</gene>
<organism evidence="3">
    <name type="scientific">Arion vulgaris</name>
    <dbReference type="NCBI Taxonomy" id="1028688"/>
    <lineage>
        <taxon>Eukaryota</taxon>
        <taxon>Metazoa</taxon>
        <taxon>Spiralia</taxon>
        <taxon>Lophotrochozoa</taxon>
        <taxon>Mollusca</taxon>
        <taxon>Gastropoda</taxon>
        <taxon>Heterobranchia</taxon>
        <taxon>Euthyneura</taxon>
        <taxon>Panpulmonata</taxon>
        <taxon>Eupulmonata</taxon>
        <taxon>Stylommatophora</taxon>
        <taxon>Helicina</taxon>
        <taxon>Arionoidea</taxon>
        <taxon>Arionidae</taxon>
        <taxon>Arion</taxon>
    </lineage>
</organism>
<evidence type="ECO:0000256" key="1">
    <source>
        <dbReference type="ARBA" id="ARBA00022679"/>
    </source>
</evidence>
<reference evidence="3" key="1">
    <citation type="submission" date="2014-12" db="EMBL/GenBank/DDBJ databases">
        <title>Insight into the proteome of Arion vulgaris.</title>
        <authorList>
            <person name="Aradska J."/>
            <person name="Bulat T."/>
            <person name="Smidak R."/>
            <person name="Sarate P."/>
            <person name="Gangsoo J."/>
            <person name="Sialana F."/>
            <person name="Bilban M."/>
            <person name="Lubec G."/>
        </authorList>
    </citation>
    <scope>NUCLEOTIDE SEQUENCE</scope>
    <source>
        <tissue evidence="3">Skin</tissue>
    </source>
</reference>
<keyword evidence="1" id="KW-0808">Transferase</keyword>
<evidence type="ECO:0008006" key="4">
    <source>
        <dbReference type="Google" id="ProtNLM"/>
    </source>
</evidence>
<keyword evidence="2" id="KW-0012">Acyltransferase</keyword>
<accession>A0A0B6ZLR1</accession>
<evidence type="ECO:0000256" key="2">
    <source>
        <dbReference type="ARBA" id="ARBA00023315"/>
    </source>
</evidence>
<feature type="non-terminal residue" evidence="3">
    <location>
        <position position="309"/>
    </location>
</feature>